<accession>A0ABV0SFF0</accession>
<gene>
    <name evidence="1" type="ORF">XENOCAPTIV_014832</name>
</gene>
<sequence>MAVIQAEMRAVRTGFEDFKTAINTELASLRNTQCEAERSLTPCSDDVESPKRGVKRVGILTDYRINVKILNPDLGEIISGLLVFLRVPTVAPPPPLHTYYRRLLN</sequence>
<organism evidence="1 2">
    <name type="scientific">Xenoophorus captivus</name>
    <dbReference type="NCBI Taxonomy" id="1517983"/>
    <lineage>
        <taxon>Eukaryota</taxon>
        <taxon>Metazoa</taxon>
        <taxon>Chordata</taxon>
        <taxon>Craniata</taxon>
        <taxon>Vertebrata</taxon>
        <taxon>Euteleostomi</taxon>
        <taxon>Actinopterygii</taxon>
        <taxon>Neopterygii</taxon>
        <taxon>Teleostei</taxon>
        <taxon>Neoteleostei</taxon>
        <taxon>Acanthomorphata</taxon>
        <taxon>Ovalentaria</taxon>
        <taxon>Atherinomorphae</taxon>
        <taxon>Cyprinodontiformes</taxon>
        <taxon>Goodeidae</taxon>
        <taxon>Xenoophorus</taxon>
    </lineage>
</organism>
<evidence type="ECO:0000313" key="2">
    <source>
        <dbReference type="Proteomes" id="UP001434883"/>
    </source>
</evidence>
<keyword evidence="2" id="KW-1185">Reference proteome</keyword>
<name>A0ABV0SFF0_9TELE</name>
<proteinExistence type="predicted"/>
<dbReference type="Proteomes" id="UP001434883">
    <property type="component" value="Unassembled WGS sequence"/>
</dbReference>
<comment type="caution">
    <text evidence="1">The sequence shown here is derived from an EMBL/GenBank/DDBJ whole genome shotgun (WGS) entry which is preliminary data.</text>
</comment>
<reference evidence="1 2" key="1">
    <citation type="submission" date="2021-06" db="EMBL/GenBank/DDBJ databases">
        <authorList>
            <person name="Palmer J.M."/>
        </authorList>
    </citation>
    <scope>NUCLEOTIDE SEQUENCE [LARGE SCALE GENOMIC DNA]</scope>
    <source>
        <strain evidence="1 2">XC_2019</strain>
        <tissue evidence="1">Muscle</tissue>
    </source>
</reference>
<protein>
    <submittedName>
        <fullName evidence="1">Uncharacterized protein</fullName>
    </submittedName>
</protein>
<evidence type="ECO:0000313" key="1">
    <source>
        <dbReference type="EMBL" id="MEQ2219250.1"/>
    </source>
</evidence>
<dbReference type="EMBL" id="JAHRIN010078690">
    <property type="protein sequence ID" value="MEQ2219250.1"/>
    <property type="molecule type" value="Genomic_DNA"/>
</dbReference>